<name>A0ABS8W3Y6_DATST</name>
<keyword evidence="2" id="KW-1185">Reference proteome</keyword>
<organism evidence="1 2">
    <name type="scientific">Datura stramonium</name>
    <name type="common">Jimsonweed</name>
    <name type="synonym">Common thornapple</name>
    <dbReference type="NCBI Taxonomy" id="4076"/>
    <lineage>
        <taxon>Eukaryota</taxon>
        <taxon>Viridiplantae</taxon>
        <taxon>Streptophyta</taxon>
        <taxon>Embryophyta</taxon>
        <taxon>Tracheophyta</taxon>
        <taxon>Spermatophyta</taxon>
        <taxon>Magnoliopsida</taxon>
        <taxon>eudicotyledons</taxon>
        <taxon>Gunneridae</taxon>
        <taxon>Pentapetalae</taxon>
        <taxon>asterids</taxon>
        <taxon>lamiids</taxon>
        <taxon>Solanales</taxon>
        <taxon>Solanaceae</taxon>
        <taxon>Solanoideae</taxon>
        <taxon>Datureae</taxon>
        <taxon>Datura</taxon>
    </lineage>
</organism>
<gene>
    <name evidence="1" type="ORF">HAX54_042838</name>
</gene>
<accession>A0ABS8W3Y6</accession>
<comment type="caution">
    <text evidence="1">The sequence shown here is derived from an EMBL/GenBank/DDBJ whole genome shotgun (WGS) entry which is preliminary data.</text>
</comment>
<evidence type="ECO:0000313" key="1">
    <source>
        <dbReference type="EMBL" id="MCE2055534.1"/>
    </source>
</evidence>
<proteinExistence type="predicted"/>
<protein>
    <submittedName>
        <fullName evidence="1">Uncharacterized protein</fullName>
    </submittedName>
</protein>
<evidence type="ECO:0000313" key="2">
    <source>
        <dbReference type="Proteomes" id="UP000823775"/>
    </source>
</evidence>
<dbReference type="Proteomes" id="UP000823775">
    <property type="component" value="Unassembled WGS sequence"/>
</dbReference>
<reference evidence="1 2" key="1">
    <citation type="journal article" date="2021" name="BMC Genomics">
        <title>Datura genome reveals duplications of psychoactive alkaloid biosynthetic genes and high mutation rate following tissue culture.</title>
        <authorList>
            <person name="Rajewski A."/>
            <person name="Carter-House D."/>
            <person name="Stajich J."/>
            <person name="Litt A."/>
        </authorList>
    </citation>
    <scope>NUCLEOTIDE SEQUENCE [LARGE SCALE GENOMIC DNA]</scope>
    <source>
        <strain evidence="1">AR-01</strain>
    </source>
</reference>
<sequence>MTLKPMYNTISEAESAIPEISRKHGMIAMSMVLYAISVLGFSNPFDLSHSYKFVFCTEGWMICQGLSEPYTGDTMSILSSYKIKACTAPVSDAMILLTLSFHLFVKTPFTRKAAYVYMHCSSCSLCEACAVRKENGSPHLVLLFLKRRNTKGFLKLGMSCFSSPHHLKRSFWRNLII</sequence>
<dbReference type="EMBL" id="JACEIK010006340">
    <property type="protein sequence ID" value="MCE2055534.1"/>
    <property type="molecule type" value="Genomic_DNA"/>
</dbReference>